<evidence type="ECO:0000256" key="2">
    <source>
        <dbReference type="ARBA" id="ARBA00013187"/>
    </source>
</evidence>
<proteinExistence type="predicted"/>
<feature type="domain" description="Aminotransferase class I/classII large" evidence="7">
    <location>
        <begin position="43"/>
        <end position="388"/>
    </location>
</feature>
<comment type="caution">
    <text evidence="8">The sequence shown here is derived from an EMBL/GenBank/DDBJ whole genome shotgun (WGS) entry which is preliminary data.</text>
</comment>
<reference evidence="8" key="1">
    <citation type="submission" date="2022-05" db="EMBL/GenBank/DDBJ databases">
        <title>Corynebacterium sp. TA-R-1 sp. nov., isolated from human feces.</title>
        <authorList>
            <person name="Shamsuzzaman M."/>
            <person name="Dahal R.H."/>
        </authorList>
    </citation>
    <scope>NUCLEOTIDE SEQUENCE</scope>
    <source>
        <strain evidence="8">TA-R-1</strain>
    </source>
</reference>
<dbReference type="InterPro" id="IPR015424">
    <property type="entry name" value="PyrdxlP-dep_Trfase"/>
</dbReference>
<dbReference type="Gene3D" id="3.90.1150.10">
    <property type="entry name" value="Aspartate Aminotransferase, domain 1"/>
    <property type="match status" value="1"/>
</dbReference>
<name>A0ABT1G3P4_9CORY</name>
<dbReference type="PANTHER" id="PTHR13693">
    <property type="entry name" value="CLASS II AMINOTRANSFERASE/8-AMINO-7-OXONONANOATE SYNTHASE"/>
    <property type="match status" value="1"/>
</dbReference>
<evidence type="ECO:0000313" key="8">
    <source>
        <dbReference type="EMBL" id="MCP1388649.1"/>
    </source>
</evidence>
<dbReference type="Proteomes" id="UP001204000">
    <property type="component" value="Unassembled WGS sequence"/>
</dbReference>
<keyword evidence="4" id="KW-0663">Pyridoxal phosphate</keyword>
<organism evidence="8 9">
    <name type="scientific">Corynebacterium stercoris</name>
    <dbReference type="NCBI Taxonomy" id="2943490"/>
    <lineage>
        <taxon>Bacteria</taxon>
        <taxon>Bacillati</taxon>
        <taxon>Actinomycetota</taxon>
        <taxon>Actinomycetes</taxon>
        <taxon>Mycobacteriales</taxon>
        <taxon>Corynebacteriaceae</taxon>
        <taxon>Corynebacterium</taxon>
    </lineage>
</organism>
<dbReference type="EC" id="2.3.1.47" evidence="2"/>
<dbReference type="SUPFAM" id="SSF53383">
    <property type="entry name" value="PLP-dependent transferases"/>
    <property type="match status" value="1"/>
</dbReference>
<accession>A0ABT1G3P4</accession>
<evidence type="ECO:0000259" key="7">
    <source>
        <dbReference type="Pfam" id="PF00155"/>
    </source>
</evidence>
<evidence type="ECO:0000256" key="5">
    <source>
        <dbReference type="ARBA" id="ARBA00023315"/>
    </source>
</evidence>
<dbReference type="PANTHER" id="PTHR13693:SF100">
    <property type="entry name" value="8-AMINO-7-OXONONANOATE SYNTHASE"/>
    <property type="match status" value="1"/>
</dbReference>
<evidence type="ECO:0000313" key="9">
    <source>
        <dbReference type="Proteomes" id="UP001204000"/>
    </source>
</evidence>
<protein>
    <recommendedName>
        <fullName evidence="2">8-amino-7-oxononanoate synthase</fullName>
        <ecNumber evidence="2">2.3.1.47</ecNumber>
    </recommendedName>
</protein>
<dbReference type="InterPro" id="IPR004839">
    <property type="entry name" value="Aminotransferase_I/II_large"/>
</dbReference>
<dbReference type="RefSeq" id="WP_253579452.1">
    <property type="nucleotide sequence ID" value="NZ_JAMFTQ010000020.1"/>
</dbReference>
<sequence length="391" mass="41372">MSWLDTHATTALEAWRDQGLERTPAVFASAQDPVATIDGAERVLFSSSNYLGLSTDQHVVAAARGALERYGAGSGGSRLTTGTTAEHRLVEEAFARFLGYPDAVFFSSGFHANTAVLHTLAGPDLTIFSDERNHASIIDGCRLAKQAGAATKVYRHRDPAHLAELLDQHAAANTGARALVVSDGLFSMDGTLAPLPELTEVCRAYGVALMVDDAHGTGTLGATGRGIVEHFGLQDTPPDILVATASKALGAEGGAVATTRHVADMLRQQARPYVYSTSTSAANCAAVRAAIEVLERTAHSDDGPVRALHRNVARLACALGYTEWPSPIIPIWIGDEAEAMAAAAALREAGFFVPAIRYPTVPRGKAMLRVTVMATHTIGQIEALVEALERR</sequence>
<evidence type="ECO:0000256" key="1">
    <source>
        <dbReference type="ARBA" id="ARBA00001933"/>
    </source>
</evidence>
<dbReference type="InterPro" id="IPR015421">
    <property type="entry name" value="PyrdxlP-dep_Trfase_major"/>
</dbReference>
<evidence type="ECO:0000256" key="3">
    <source>
        <dbReference type="ARBA" id="ARBA00022679"/>
    </source>
</evidence>
<dbReference type="InterPro" id="IPR015422">
    <property type="entry name" value="PyrdxlP-dep_Trfase_small"/>
</dbReference>
<keyword evidence="5" id="KW-0012">Acyltransferase</keyword>
<dbReference type="Pfam" id="PF00155">
    <property type="entry name" value="Aminotran_1_2"/>
    <property type="match status" value="1"/>
</dbReference>
<keyword evidence="9" id="KW-1185">Reference proteome</keyword>
<comment type="cofactor">
    <cofactor evidence="1">
        <name>pyridoxal 5'-phosphate</name>
        <dbReference type="ChEBI" id="CHEBI:597326"/>
    </cofactor>
</comment>
<dbReference type="InterPro" id="IPR050087">
    <property type="entry name" value="AON_synthase_class-II"/>
</dbReference>
<evidence type="ECO:0000256" key="4">
    <source>
        <dbReference type="ARBA" id="ARBA00022898"/>
    </source>
</evidence>
<evidence type="ECO:0000256" key="6">
    <source>
        <dbReference type="ARBA" id="ARBA00047715"/>
    </source>
</evidence>
<comment type="catalytic activity">
    <reaction evidence="6">
        <text>6-carboxyhexanoyl-[ACP] + L-alanine + H(+) = (8S)-8-amino-7-oxononanoate + holo-[ACP] + CO2</text>
        <dbReference type="Rhea" id="RHEA:42288"/>
        <dbReference type="Rhea" id="RHEA-COMP:9685"/>
        <dbReference type="Rhea" id="RHEA-COMP:9955"/>
        <dbReference type="ChEBI" id="CHEBI:15378"/>
        <dbReference type="ChEBI" id="CHEBI:16526"/>
        <dbReference type="ChEBI" id="CHEBI:57972"/>
        <dbReference type="ChEBI" id="CHEBI:64479"/>
        <dbReference type="ChEBI" id="CHEBI:78846"/>
        <dbReference type="ChEBI" id="CHEBI:149468"/>
        <dbReference type="EC" id="2.3.1.47"/>
    </reaction>
</comment>
<gene>
    <name evidence="8" type="ORF">M5J20_10735</name>
</gene>
<dbReference type="EMBL" id="JAMFTQ010000020">
    <property type="protein sequence ID" value="MCP1388649.1"/>
    <property type="molecule type" value="Genomic_DNA"/>
</dbReference>
<keyword evidence="3" id="KW-0808">Transferase</keyword>
<dbReference type="Gene3D" id="3.40.640.10">
    <property type="entry name" value="Type I PLP-dependent aspartate aminotransferase-like (Major domain)"/>
    <property type="match status" value="1"/>
</dbReference>